<evidence type="ECO:0000313" key="1">
    <source>
        <dbReference type="EMBL" id="GAA0183368.1"/>
    </source>
</evidence>
<evidence type="ECO:0000313" key="2">
    <source>
        <dbReference type="Proteomes" id="UP001454036"/>
    </source>
</evidence>
<comment type="caution">
    <text evidence="1">The sequence shown here is derived from an EMBL/GenBank/DDBJ whole genome shotgun (WGS) entry which is preliminary data.</text>
</comment>
<dbReference type="Proteomes" id="UP001454036">
    <property type="component" value="Unassembled WGS sequence"/>
</dbReference>
<reference evidence="1 2" key="1">
    <citation type="submission" date="2024-01" db="EMBL/GenBank/DDBJ databases">
        <title>The complete chloroplast genome sequence of Lithospermum erythrorhizon: insights into the phylogenetic relationship among Boraginaceae species and the maternal lineages of purple gromwells.</title>
        <authorList>
            <person name="Okada T."/>
            <person name="Watanabe K."/>
        </authorList>
    </citation>
    <scope>NUCLEOTIDE SEQUENCE [LARGE SCALE GENOMIC DNA]</scope>
</reference>
<proteinExistence type="predicted"/>
<dbReference type="AlphaFoldDB" id="A0AAV3RQR0"/>
<protein>
    <submittedName>
        <fullName evidence="1">Uncharacterized protein</fullName>
    </submittedName>
</protein>
<keyword evidence="2" id="KW-1185">Reference proteome</keyword>
<organism evidence="1 2">
    <name type="scientific">Lithospermum erythrorhizon</name>
    <name type="common">Purple gromwell</name>
    <name type="synonym">Lithospermum officinale var. erythrorhizon</name>
    <dbReference type="NCBI Taxonomy" id="34254"/>
    <lineage>
        <taxon>Eukaryota</taxon>
        <taxon>Viridiplantae</taxon>
        <taxon>Streptophyta</taxon>
        <taxon>Embryophyta</taxon>
        <taxon>Tracheophyta</taxon>
        <taxon>Spermatophyta</taxon>
        <taxon>Magnoliopsida</taxon>
        <taxon>eudicotyledons</taxon>
        <taxon>Gunneridae</taxon>
        <taxon>Pentapetalae</taxon>
        <taxon>asterids</taxon>
        <taxon>lamiids</taxon>
        <taxon>Boraginales</taxon>
        <taxon>Boraginaceae</taxon>
        <taxon>Boraginoideae</taxon>
        <taxon>Lithospermeae</taxon>
        <taxon>Lithospermum</taxon>
    </lineage>
</organism>
<accession>A0AAV3RQR0</accession>
<sequence>MQCTLQSLRRINDVKRASPKEAKSNFGCWSSRLELEDVVSSLSLVLLMTCLRPLMFIIVTQDGDGSFETPKQTRASRH</sequence>
<gene>
    <name evidence="1" type="ORF">LIER_42393</name>
</gene>
<name>A0AAV3RQR0_LITER</name>
<dbReference type="EMBL" id="BAABME010029226">
    <property type="protein sequence ID" value="GAA0183368.1"/>
    <property type="molecule type" value="Genomic_DNA"/>
</dbReference>